<keyword evidence="3" id="KW-1185">Reference proteome</keyword>
<evidence type="ECO:0000256" key="1">
    <source>
        <dbReference type="SAM" id="MobiDB-lite"/>
    </source>
</evidence>
<dbReference type="InParanoid" id="S2JRK4"/>
<organism evidence="2 3">
    <name type="scientific">Mucor circinelloides f. circinelloides (strain 1006PhL)</name>
    <name type="common">Mucormycosis agent</name>
    <name type="synonym">Calyptromyces circinelloides</name>
    <dbReference type="NCBI Taxonomy" id="1220926"/>
    <lineage>
        <taxon>Eukaryota</taxon>
        <taxon>Fungi</taxon>
        <taxon>Fungi incertae sedis</taxon>
        <taxon>Mucoromycota</taxon>
        <taxon>Mucoromycotina</taxon>
        <taxon>Mucoromycetes</taxon>
        <taxon>Mucorales</taxon>
        <taxon>Mucorineae</taxon>
        <taxon>Mucoraceae</taxon>
        <taxon>Mucor</taxon>
    </lineage>
</organism>
<accession>S2JRK4</accession>
<name>S2JRK4_MUCC1</name>
<reference evidence="3" key="1">
    <citation type="submission" date="2013-05" db="EMBL/GenBank/DDBJ databases">
        <title>The Genome sequence of Mucor circinelloides f. circinelloides 1006PhL.</title>
        <authorList>
            <consortium name="The Broad Institute Genomics Platform"/>
            <person name="Cuomo C."/>
            <person name="Earl A."/>
            <person name="Findley K."/>
            <person name="Lee S.C."/>
            <person name="Walker B."/>
            <person name="Young S."/>
            <person name="Zeng Q."/>
            <person name="Gargeya S."/>
            <person name="Fitzgerald M."/>
            <person name="Haas B."/>
            <person name="Abouelleil A."/>
            <person name="Allen A.W."/>
            <person name="Alvarado L."/>
            <person name="Arachchi H.M."/>
            <person name="Berlin A.M."/>
            <person name="Chapman S.B."/>
            <person name="Gainer-Dewar J."/>
            <person name="Goldberg J."/>
            <person name="Griggs A."/>
            <person name="Gujja S."/>
            <person name="Hansen M."/>
            <person name="Howarth C."/>
            <person name="Imamovic A."/>
            <person name="Ireland A."/>
            <person name="Larimer J."/>
            <person name="McCowan C."/>
            <person name="Murphy C."/>
            <person name="Pearson M."/>
            <person name="Poon T.W."/>
            <person name="Priest M."/>
            <person name="Roberts A."/>
            <person name="Saif S."/>
            <person name="Shea T."/>
            <person name="Sisk P."/>
            <person name="Sykes S."/>
            <person name="Wortman J."/>
            <person name="Nusbaum C."/>
            <person name="Birren B."/>
        </authorList>
    </citation>
    <scope>NUCLEOTIDE SEQUENCE [LARGE SCALE GENOMIC DNA]</scope>
    <source>
        <strain evidence="3">1006PhL</strain>
    </source>
</reference>
<feature type="region of interest" description="Disordered" evidence="1">
    <location>
        <begin position="1"/>
        <end position="34"/>
    </location>
</feature>
<dbReference type="Proteomes" id="UP000014254">
    <property type="component" value="Unassembled WGS sequence"/>
</dbReference>
<dbReference type="AlphaFoldDB" id="S2JRK4"/>
<protein>
    <submittedName>
        <fullName evidence="2">Uncharacterized protein</fullName>
    </submittedName>
</protein>
<proteinExistence type="predicted"/>
<dbReference type="EMBL" id="KE124116">
    <property type="protein sequence ID" value="EPB82400.1"/>
    <property type="molecule type" value="Genomic_DNA"/>
</dbReference>
<feature type="non-terminal residue" evidence="2">
    <location>
        <position position="89"/>
    </location>
</feature>
<gene>
    <name evidence="2" type="ORF">HMPREF1544_10858</name>
</gene>
<dbReference type="VEuPathDB" id="FungiDB:HMPREF1544_10858"/>
<evidence type="ECO:0000313" key="2">
    <source>
        <dbReference type="EMBL" id="EPB82400.1"/>
    </source>
</evidence>
<evidence type="ECO:0000313" key="3">
    <source>
        <dbReference type="Proteomes" id="UP000014254"/>
    </source>
</evidence>
<dbReference type="OrthoDB" id="2288930at2759"/>
<sequence>MEFFKVGKNSIRPGPIELSGGINDKTSSRKNSKDTEKLYSSMIKVMKDAKTNRMFCMRCYGHYIYFEKLLIFDDTMYRKIDATMEIPNT</sequence>